<dbReference type="PANTHER" id="PTHR34387">
    <property type="entry name" value="SLR1258 PROTEIN"/>
    <property type="match status" value="1"/>
</dbReference>
<proteinExistence type="predicted"/>
<dbReference type="Proteomes" id="UP001302374">
    <property type="component" value="Chromosome"/>
</dbReference>
<feature type="signal peptide" evidence="1">
    <location>
        <begin position="1"/>
        <end position="23"/>
    </location>
</feature>
<gene>
    <name evidence="2" type="ORF">F1644_21075</name>
</gene>
<name>A0ABZ0G1K9_9BACT</name>
<evidence type="ECO:0000256" key="1">
    <source>
        <dbReference type="SAM" id="SignalP"/>
    </source>
</evidence>
<organism evidence="2 3">
    <name type="scientific">Butyricimonas paravirosa</name>
    <dbReference type="NCBI Taxonomy" id="1472417"/>
    <lineage>
        <taxon>Bacteria</taxon>
        <taxon>Pseudomonadati</taxon>
        <taxon>Bacteroidota</taxon>
        <taxon>Bacteroidia</taxon>
        <taxon>Bacteroidales</taxon>
        <taxon>Odoribacteraceae</taxon>
        <taxon>Butyricimonas</taxon>
    </lineage>
</organism>
<reference evidence="2 3" key="1">
    <citation type="submission" date="2019-09" db="EMBL/GenBank/DDBJ databases">
        <title>Butyricimonas paravirosa DSM 105722 (=214-4 = JCM 18677 = CCUG 65563).</title>
        <authorList>
            <person name="Le Roy T."/>
            <person name="Cani P.D."/>
        </authorList>
    </citation>
    <scope>NUCLEOTIDE SEQUENCE [LARGE SCALE GENOMIC DNA]</scope>
    <source>
        <strain evidence="2 3">DSM 105722</strain>
    </source>
</reference>
<feature type="chain" id="PRO_5047431450" evidence="1">
    <location>
        <begin position="24"/>
        <end position="231"/>
    </location>
</feature>
<dbReference type="InterPro" id="IPR007497">
    <property type="entry name" value="SIMPL/DUF541"/>
</dbReference>
<evidence type="ECO:0000313" key="2">
    <source>
        <dbReference type="EMBL" id="WOF14593.1"/>
    </source>
</evidence>
<dbReference type="PANTHER" id="PTHR34387:SF1">
    <property type="entry name" value="PERIPLASMIC IMMUNOGENIC PROTEIN"/>
    <property type="match status" value="1"/>
</dbReference>
<dbReference type="Gene3D" id="3.30.110.170">
    <property type="entry name" value="Protein of unknown function (DUF541), domain 1"/>
    <property type="match status" value="1"/>
</dbReference>
<protein>
    <submittedName>
        <fullName evidence="2">SIMPL domain-containing protein</fullName>
    </submittedName>
</protein>
<dbReference type="Pfam" id="PF04402">
    <property type="entry name" value="SIMPL"/>
    <property type="match status" value="1"/>
</dbReference>
<keyword evidence="1" id="KW-0732">Signal</keyword>
<dbReference type="EMBL" id="CP043839">
    <property type="protein sequence ID" value="WOF14593.1"/>
    <property type="molecule type" value="Genomic_DNA"/>
</dbReference>
<evidence type="ECO:0000313" key="3">
    <source>
        <dbReference type="Proteomes" id="UP001302374"/>
    </source>
</evidence>
<sequence length="231" mass="26092">MMKKTVLLLVLFLGTLALGMAQSKENDFLDQPYIEVTGTAMMEVVPDEIYVKIILREKDQRGKTELEQQEKKLFQTLQKVGIDVKKDLAVRNMAGNRYKLKSGAMKLRKEYVLLLHDVNTLDRVFAGLEQMGGVEAEVERVDHSQIEKLRREVKEDAIKVAKEKAMGLAAAIGQSIKEAIYIREEHWGGMAAQYMSNVALDAGRGSADAGVDFEKIKLQGTVLVRFKLWYK</sequence>
<dbReference type="InterPro" id="IPR052022">
    <property type="entry name" value="26kDa_periplasmic_antigen"/>
</dbReference>
<accession>A0ABZ0G1K9</accession>
<keyword evidence="3" id="KW-1185">Reference proteome</keyword>